<name>X1CD38_9ZZZZ</name>
<feature type="non-terminal residue" evidence="1">
    <location>
        <position position="282"/>
    </location>
</feature>
<sequence length="282" mass="32055">YLYAPIPKEAIWGYCKGKCDGQGMGTGCGGIPGVSPVACNYYRPWQMGFGSLEPRQIRHTHKDGLVVIEDADFAKALGEVFDPMKLRLPFAFDVYNLRAQFQKCAYWDNDYGSLFNMDEDFGYISSDEDLESLCTCGDEKATPYHTLKNPVGAGVDKEWLLQDVWSEANTVICNGAKPECPCYTGEWKYCNDLHMFTGARITANLVFELRFWADYWENQEEYDAYFRKRPNLQDTPTPSIYTFTKWQRLGETAADSVAEGRILNLNIGSAAGDENKRFYPEI</sequence>
<proteinExistence type="predicted"/>
<reference evidence="1" key="1">
    <citation type="journal article" date="2014" name="Front. Microbiol.">
        <title>High frequency of phylogenetically diverse reductive dehalogenase-homologous genes in deep subseafloor sedimentary metagenomes.</title>
        <authorList>
            <person name="Kawai M."/>
            <person name="Futagami T."/>
            <person name="Toyoda A."/>
            <person name="Takaki Y."/>
            <person name="Nishi S."/>
            <person name="Hori S."/>
            <person name="Arai W."/>
            <person name="Tsubouchi T."/>
            <person name="Morono Y."/>
            <person name="Uchiyama I."/>
            <person name="Ito T."/>
            <person name="Fujiyama A."/>
            <person name="Inagaki F."/>
            <person name="Takami H."/>
        </authorList>
    </citation>
    <scope>NUCLEOTIDE SEQUENCE</scope>
    <source>
        <strain evidence="1">Expedition CK06-06</strain>
    </source>
</reference>
<evidence type="ECO:0000313" key="1">
    <source>
        <dbReference type="EMBL" id="GAG94183.1"/>
    </source>
</evidence>
<feature type="non-terminal residue" evidence="1">
    <location>
        <position position="1"/>
    </location>
</feature>
<dbReference type="EMBL" id="BART01024892">
    <property type="protein sequence ID" value="GAG94183.1"/>
    <property type="molecule type" value="Genomic_DNA"/>
</dbReference>
<dbReference type="AlphaFoldDB" id="X1CD38"/>
<organism evidence="1">
    <name type="scientific">marine sediment metagenome</name>
    <dbReference type="NCBI Taxonomy" id="412755"/>
    <lineage>
        <taxon>unclassified sequences</taxon>
        <taxon>metagenomes</taxon>
        <taxon>ecological metagenomes</taxon>
    </lineage>
</organism>
<comment type="caution">
    <text evidence="1">The sequence shown here is derived from an EMBL/GenBank/DDBJ whole genome shotgun (WGS) entry which is preliminary data.</text>
</comment>
<gene>
    <name evidence="1" type="ORF">S01H4_44814</name>
</gene>
<protein>
    <submittedName>
        <fullName evidence="1">Uncharacterized protein</fullName>
    </submittedName>
</protein>
<accession>X1CD38</accession>